<evidence type="ECO:0000313" key="2">
    <source>
        <dbReference type="Proteomes" id="UP000708208"/>
    </source>
</evidence>
<name>A0A8J2KQT9_9HEXA</name>
<dbReference type="EMBL" id="CAJVCH010490737">
    <property type="protein sequence ID" value="CAG7820807.1"/>
    <property type="molecule type" value="Genomic_DNA"/>
</dbReference>
<keyword evidence="2" id="KW-1185">Reference proteome</keyword>
<dbReference type="Proteomes" id="UP000708208">
    <property type="component" value="Unassembled WGS sequence"/>
</dbReference>
<accession>A0A8J2KQT9</accession>
<reference evidence="1" key="1">
    <citation type="submission" date="2021-06" db="EMBL/GenBank/DDBJ databases">
        <authorList>
            <person name="Hodson N. C."/>
            <person name="Mongue J. A."/>
            <person name="Jaron S. K."/>
        </authorList>
    </citation>
    <scope>NUCLEOTIDE SEQUENCE</scope>
</reference>
<proteinExistence type="predicted"/>
<feature type="non-terminal residue" evidence="1">
    <location>
        <position position="15"/>
    </location>
</feature>
<evidence type="ECO:0000313" key="1">
    <source>
        <dbReference type="EMBL" id="CAG7820807.1"/>
    </source>
</evidence>
<organism evidence="1 2">
    <name type="scientific">Allacma fusca</name>
    <dbReference type="NCBI Taxonomy" id="39272"/>
    <lineage>
        <taxon>Eukaryota</taxon>
        <taxon>Metazoa</taxon>
        <taxon>Ecdysozoa</taxon>
        <taxon>Arthropoda</taxon>
        <taxon>Hexapoda</taxon>
        <taxon>Collembola</taxon>
        <taxon>Symphypleona</taxon>
        <taxon>Sminthuridae</taxon>
        <taxon>Allacma</taxon>
    </lineage>
</organism>
<comment type="caution">
    <text evidence="1">The sequence shown here is derived from an EMBL/GenBank/DDBJ whole genome shotgun (WGS) entry which is preliminary data.</text>
</comment>
<sequence>MSLKKRKEISEIDLT</sequence>
<protein>
    <submittedName>
        <fullName evidence="1">Uncharacterized protein</fullName>
    </submittedName>
</protein>
<gene>
    <name evidence="1" type="ORF">AFUS01_LOCUS31178</name>
</gene>